<evidence type="ECO:0000313" key="3">
    <source>
        <dbReference type="Proteomes" id="UP000324222"/>
    </source>
</evidence>
<protein>
    <submittedName>
        <fullName evidence="2">Uncharacterized protein</fullName>
    </submittedName>
</protein>
<accession>A0A5B7CIZ1</accession>
<name>A0A5B7CIZ1_PORTR</name>
<dbReference type="AlphaFoldDB" id="A0A5B7CIZ1"/>
<keyword evidence="3" id="KW-1185">Reference proteome</keyword>
<proteinExistence type="predicted"/>
<evidence type="ECO:0000313" key="2">
    <source>
        <dbReference type="EMBL" id="MPC07613.1"/>
    </source>
</evidence>
<organism evidence="2 3">
    <name type="scientific">Portunus trituberculatus</name>
    <name type="common">Swimming crab</name>
    <name type="synonym">Neptunus trituberculatus</name>
    <dbReference type="NCBI Taxonomy" id="210409"/>
    <lineage>
        <taxon>Eukaryota</taxon>
        <taxon>Metazoa</taxon>
        <taxon>Ecdysozoa</taxon>
        <taxon>Arthropoda</taxon>
        <taxon>Crustacea</taxon>
        <taxon>Multicrustacea</taxon>
        <taxon>Malacostraca</taxon>
        <taxon>Eumalacostraca</taxon>
        <taxon>Eucarida</taxon>
        <taxon>Decapoda</taxon>
        <taxon>Pleocyemata</taxon>
        <taxon>Brachyura</taxon>
        <taxon>Eubrachyura</taxon>
        <taxon>Portunoidea</taxon>
        <taxon>Portunidae</taxon>
        <taxon>Portuninae</taxon>
        <taxon>Portunus</taxon>
    </lineage>
</organism>
<dbReference type="Proteomes" id="UP000324222">
    <property type="component" value="Unassembled WGS sequence"/>
</dbReference>
<feature type="region of interest" description="Disordered" evidence="1">
    <location>
        <begin position="54"/>
        <end position="80"/>
    </location>
</feature>
<evidence type="ECO:0000256" key="1">
    <source>
        <dbReference type="SAM" id="MobiDB-lite"/>
    </source>
</evidence>
<sequence>MDGSLMSQISFGALTRVSRYNEAVCSRRASRHAAAAAGIPSRLLHHKSLENWHSRSSPTLNEQLHRKASPPCHGGRKRTTAMTKNIQHSKDTRTCLGEKRNLATSSGSVVTFPAVQGGGTPCTI</sequence>
<gene>
    <name evidence="2" type="ORF">E2C01_000176</name>
</gene>
<reference evidence="2 3" key="1">
    <citation type="submission" date="2019-05" db="EMBL/GenBank/DDBJ databases">
        <title>Another draft genome of Portunus trituberculatus and its Hox gene families provides insights of decapod evolution.</title>
        <authorList>
            <person name="Jeong J.-H."/>
            <person name="Song I."/>
            <person name="Kim S."/>
            <person name="Choi T."/>
            <person name="Kim D."/>
            <person name="Ryu S."/>
            <person name="Kim W."/>
        </authorList>
    </citation>
    <scope>NUCLEOTIDE SEQUENCE [LARGE SCALE GENOMIC DNA]</scope>
    <source>
        <tissue evidence="2">Muscle</tissue>
    </source>
</reference>
<comment type="caution">
    <text evidence="2">The sequence shown here is derived from an EMBL/GenBank/DDBJ whole genome shotgun (WGS) entry which is preliminary data.</text>
</comment>
<dbReference type="EMBL" id="VSRR010000004">
    <property type="protein sequence ID" value="MPC07613.1"/>
    <property type="molecule type" value="Genomic_DNA"/>
</dbReference>